<name>A0A0H5Q0S1_9ZZZZ</name>
<protein>
    <submittedName>
        <fullName evidence="1">Uncharacterized protein</fullName>
    </submittedName>
</protein>
<sequence>MEYLIDENKFLLAIDRGETFLTSYRTVTSNRFGGEIFFKQEFSYKFDIEFVKTNKEKLIKLGILIIKKGD</sequence>
<evidence type="ECO:0000313" key="1">
    <source>
        <dbReference type="EMBL" id="CRY95009.1"/>
    </source>
</evidence>
<reference evidence="1" key="2">
    <citation type="submission" date="2015-07" db="EMBL/GenBank/DDBJ databases">
        <title>Plasmids, circular viruses and viroids from rat gut.</title>
        <authorList>
            <person name="Jorgensen T.J."/>
            <person name="Hansen M.A."/>
            <person name="Xu Z."/>
            <person name="Tabak M.A."/>
            <person name="Sorensen S.J."/>
            <person name="Hansen L.H."/>
        </authorList>
    </citation>
    <scope>NUCLEOTIDE SEQUENCE</scope>
    <source>
        <plasmid evidence="1">pRGRH0439</plasmid>
    </source>
</reference>
<dbReference type="EMBL" id="LN853081">
    <property type="protein sequence ID" value="CRY95009.1"/>
    <property type="molecule type" value="Genomic_DNA"/>
</dbReference>
<dbReference type="AlphaFoldDB" id="A0A0H5Q0S1"/>
<reference evidence="1" key="1">
    <citation type="submission" date="2015-06" db="EMBL/GenBank/DDBJ databases">
        <authorList>
            <person name="Joergensen T."/>
        </authorList>
    </citation>
    <scope>NUCLEOTIDE SEQUENCE</scope>
    <source>
        <plasmid evidence="1">pRGRH0439</plasmid>
    </source>
</reference>
<accession>A0A0H5Q0S1</accession>
<keyword evidence="1" id="KW-0614">Plasmid</keyword>
<geneLocation type="plasmid" evidence="1">
    <name>pRGRH0439</name>
</geneLocation>
<proteinExistence type="predicted"/>
<organism evidence="1">
    <name type="scientific">uncultured prokaryote</name>
    <dbReference type="NCBI Taxonomy" id="198431"/>
    <lineage>
        <taxon>unclassified sequences</taxon>
        <taxon>environmental samples</taxon>
    </lineage>
</organism>